<dbReference type="InterPro" id="IPR044138">
    <property type="entry name" value="CysN_II"/>
</dbReference>
<dbReference type="PANTHER" id="PTHR23115">
    <property type="entry name" value="TRANSLATION FACTOR"/>
    <property type="match status" value="1"/>
</dbReference>
<dbReference type="CDD" id="cd03695">
    <property type="entry name" value="CysN_NodQ_II"/>
    <property type="match status" value="1"/>
</dbReference>
<dbReference type="NCBIfam" id="TIGR00231">
    <property type="entry name" value="small_GTP"/>
    <property type="match status" value="1"/>
</dbReference>
<keyword evidence="2 8" id="KW-0808">Transferase</keyword>
<keyword evidence="6" id="KW-0342">GTP-binding</keyword>
<dbReference type="InterPro" id="IPR031157">
    <property type="entry name" value="G_TR_CS"/>
</dbReference>
<keyword evidence="4" id="KW-0547">Nucleotide-binding</keyword>
<dbReference type="SUPFAM" id="SSF50447">
    <property type="entry name" value="Translation proteins"/>
    <property type="match status" value="1"/>
</dbReference>
<sequence length="600" mass="68152">MRLLMKLLVLYHLKEQPELLIVKQQAVWKEERERGISKMKSLLKFITCGSVDDGKSTLIGHILYDSKLLYADQEKALELDSKVGSRGGAIDYSLLLDGLMAEREQGITIDVAYRYFTTDNRSFIVADTPGHEEYTRNMAVGASFAELAIILLDAKQGVLVQTRRHARICSLMGVKHFVFAVNKMDLVGYSQERFLEIQEQIKELEKELSLENVYIIPVSATEGDNVTKKSENTPWYSGEALLPYLENVEIDSKSEEGFYMPVQRVCRPNHTFRGFQGEIEAGSIAVGDEITTLPSNEKALVKSIHITDKESQIAGKGQAVTIQLNKEVDVSRGCVLTKGANIVTSKSVSAKILWMDDSELTAGKEYFVKVGTKMLTGVVTDVRYKIDVNTGKHLPTGYLTKNEIAACDILLSEKIVVDKFDEHKTLGELILIDRITNMTSACGVIEDVHNSDGKNEKFAFEYNELKARGDIFEEFYYDTETLSIFKYKPQEQTYTVGDKLPTKGESFEYPENFDLLVLRDWVAIEVRDKKITSIKSIYDYKYQEVSVINGRGFEVKVNSNEEVTKFLNEYKEINEKSQGDFFNKWVKFETYRKVVFHSTN</sequence>
<dbReference type="HOGENOM" id="CLU_007265_3_5_9"/>
<evidence type="ECO:0000313" key="9">
    <source>
        <dbReference type="Proteomes" id="UP000017118"/>
    </source>
</evidence>
<dbReference type="PATRIC" id="fig|1345695.3.peg.3879"/>
<evidence type="ECO:0000256" key="2">
    <source>
        <dbReference type="ARBA" id="ARBA00022679"/>
    </source>
</evidence>
<evidence type="ECO:0000256" key="1">
    <source>
        <dbReference type="ARBA" id="ARBA00012391"/>
    </source>
</evidence>
<dbReference type="CDD" id="cd04166">
    <property type="entry name" value="CysN_ATPS"/>
    <property type="match status" value="1"/>
</dbReference>
<dbReference type="InterPro" id="IPR009001">
    <property type="entry name" value="Transl_elong_EF1A/Init_IF2_C"/>
</dbReference>
<dbReference type="SUPFAM" id="SSF50465">
    <property type="entry name" value="EF-Tu/eEF-1alpha/eIF2-gamma C-terminal domain"/>
    <property type="match status" value="1"/>
</dbReference>
<dbReference type="CDD" id="cd04095">
    <property type="entry name" value="CysN_NoDQ_III"/>
    <property type="match status" value="1"/>
</dbReference>
<dbReference type="PRINTS" id="PR00315">
    <property type="entry name" value="ELONGATNFCT"/>
</dbReference>
<proteinExistence type="predicted"/>
<dbReference type="PROSITE" id="PS51722">
    <property type="entry name" value="G_TR_2"/>
    <property type="match status" value="1"/>
</dbReference>
<dbReference type="KEGG" id="csb:CLSA_c38920"/>
<reference evidence="8 9" key="1">
    <citation type="journal article" date="2013" name="Genome Announc.">
        <title>Complete Genome Sequence of the Solvent Producer Clostridium saccharobutylicum NCP262 (DSM 13864).</title>
        <authorList>
            <person name="Poehlein A."/>
            <person name="Hartwich K."/>
            <person name="Krabben P."/>
            <person name="Ehrenreich A."/>
            <person name="Liebl W."/>
            <person name="Durre P."/>
            <person name="Gottschalk G."/>
            <person name="Daniel R."/>
        </authorList>
    </citation>
    <scope>NUCLEOTIDE SEQUENCE [LARGE SCALE GENOMIC DNA]</scope>
    <source>
        <strain evidence="8">DSM 13864</strain>
    </source>
</reference>
<evidence type="ECO:0000313" key="8">
    <source>
        <dbReference type="EMBL" id="AGX44852.1"/>
    </source>
</evidence>
<dbReference type="InterPro" id="IPR041757">
    <property type="entry name" value="CysN_GTP-bd"/>
</dbReference>
<dbReference type="SUPFAM" id="SSF52540">
    <property type="entry name" value="P-loop containing nucleoside triphosphate hydrolases"/>
    <property type="match status" value="1"/>
</dbReference>
<dbReference type="GO" id="GO:0005525">
    <property type="term" value="F:GTP binding"/>
    <property type="evidence" value="ECO:0007669"/>
    <property type="project" value="UniProtKB-KW"/>
</dbReference>
<dbReference type="Gene3D" id="2.40.30.10">
    <property type="entry name" value="Translation factors"/>
    <property type="match status" value="2"/>
</dbReference>
<evidence type="ECO:0000256" key="5">
    <source>
        <dbReference type="ARBA" id="ARBA00022840"/>
    </source>
</evidence>
<dbReference type="FunFam" id="3.40.50.300:FF:000119">
    <property type="entry name" value="Sulfate adenylyltransferase subunit 1"/>
    <property type="match status" value="1"/>
</dbReference>
<evidence type="ECO:0000256" key="6">
    <source>
        <dbReference type="ARBA" id="ARBA00023134"/>
    </source>
</evidence>
<evidence type="ECO:0000256" key="3">
    <source>
        <dbReference type="ARBA" id="ARBA00022695"/>
    </source>
</evidence>
<protein>
    <recommendedName>
        <fullName evidence="1">sulfate adenylyltransferase</fullName>
        <ecNumber evidence="1">2.7.7.4</ecNumber>
    </recommendedName>
</protein>
<dbReference type="Proteomes" id="UP000017118">
    <property type="component" value="Chromosome"/>
</dbReference>
<dbReference type="InterPro" id="IPR009000">
    <property type="entry name" value="Transl_B-barrel_sf"/>
</dbReference>
<dbReference type="eggNOG" id="COG2895">
    <property type="taxonomic scope" value="Bacteria"/>
</dbReference>
<dbReference type="NCBIfam" id="TIGR02034">
    <property type="entry name" value="CysN"/>
    <property type="match status" value="1"/>
</dbReference>
<name>U5MZ96_CLOSA</name>
<dbReference type="Gene3D" id="3.40.50.300">
    <property type="entry name" value="P-loop containing nucleotide triphosphate hydrolases"/>
    <property type="match status" value="1"/>
</dbReference>
<dbReference type="Pfam" id="PF00009">
    <property type="entry name" value="GTP_EFTU"/>
    <property type="match status" value="1"/>
</dbReference>
<accession>U5MZ96</accession>
<keyword evidence="9" id="KW-1185">Reference proteome</keyword>
<dbReference type="PROSITE" id="PS00301">
    <property type="entry name" value="G_TR_1"/>
    <property type="match status" value="1"/>
</dbReference>
<dbReference type="GO" id="GO:0005524">
    <property type="term" value="F:ATP binding"/>
    <property type="evidence" value="ECO:0007669"/>
    <property type="project" value="UniProtKB-KW"/>
</dbReference>
<keyword evidence="3 8" id="KW-0548">Nucleotidyltransferase</keyword>
<organism evidence="8 9">
    <name type="scientific">Clostridium saccharobutylicum DSM 13864</name>
    <dbReference type="NCBI Taxonomy" id="1345695"/>
    <lineage>
        <taxon>Bacteria</taxon>
        <taxon>Bacillati</taxon>
        <taxon>Bacillota</taxon>
        <taxon>Clostridia</taxon>
        <taxon>Eubacteriales</taxon>
        <taxon>Clostridiaceae</taxon>
        <taxon>Clostridium</taxon>
    </lineage>
</organism>
<dbReference type="EC" id="2.7.7.4" evidence="1"/>
<evidence type="ECO:0000256" key="4">
    <source>
        <dbReference type="ARBA" id="ARBA00022741"/>
    </source>
</evidence>
<dbReference type="InterPro" id="IPR005225">
    <property type="entry name" value="Small_GTP-bd"/>
</dbReference>
<dbReference type="GO" id="GO:0006790">
    <property type="term" value="P:sulfur compound metabolic process"/>
    <property type="evidence" value="ECO:0007669"/>
    <property type="project" value="InterPro"/>
</dbReference>
<dbReference type="InterPro" id="IPR054696">
    <property type="entry name" value="GTP-eEF1A_C"/>
</dbReference>
<dbReference type="InterPro" id="IPR044139">
    <property type="entry name" value="CysN_NoDQ_III"/>
</dbReference>
<dbReference type="InterPro" id="IPR011779">
    <property type="entry name" value="SO4_adenylTrfase_lsu"/>
</dbReference>
<feature type="domain" description="Tr-type G" evidence="7">
    <location>
        <begin position="40"/>
        <end position="253"/>
    </location>
</feature>
<dbReference type="InterPro" id="IPR027417">
    <property type="entry name" value="P-loop_NTPase"/>
</dbReference>
<gene>
    <name evidence="8" type="primary">cysN</name>
    <name evidence="8" type="ORF">CLSA_c38920</name>
</gene>
<dbReference type="InterPro" id="IPR050100">
    <property type="entry name" value="TRAFAC_GTPase_members"/>
</dbReference>
<dbReference type="GO" id="GO:0003924">
    <property type="term" value="F:GTPase activity"/>
    <property type="evidence" value="ECO:0007669"/>
    <property type="project" value="InterPro"/>
</dbReference>
<dbReference type="EMBL" id="CP006721">
    <property type="protein sequence ID" value="AGX44852.1"/>
    <property type="molecule type" value="Genomic_DNA"/>
</dbReference>
<dbReference type="InterPro" id="IPR000795">
    <property type="entry name" value="T_Tr_GTP-bd_dom"/>
</dbReference>
<dbReference type="GO" id="GO:0004781">
    <property type="term" value="F:sulfate adenylyltransferase (ATP) activity"/>
    <property type="evidence" value="ECO:0007669"/>
    <property type="project" value="UniProtKB-EC"/>
</dbReference>
<keyword evidence="5" id="KW-0067">ATP-binding</keyword>
<dbReference type="AlphaFoldDB" id="U5MZ96"/>
<evidence type="ECO:0000259" key="7">
    <source>
        <dbReference type="PROSITE" id="PS51722"/>
    </source>
</evidence>
<dbReference type="Pfam" id="PF22594">
    <property type="entry name" value="GTP-eEF1A_C"/>
    <property type="match status" value="1"/>
</dbReference>